<dbReference type="AlphaFoldDB" id="A0A5B7EVY0"/>
<protein>
    <submittedName>
        <fullName evidence="1">Uncharacterized protein</fullName>
    </submittedName>
</protein>
<reference evidence="1 2" key="1">
    <citation type="submission" date="2019-05" db="EMBL/GenBank/DDBJ databases">
        <title>Another draft genome of Portunus trituberculatus and its Hox gene families provides insights of decapod evolution.</title>
        <authorList>
            <person name="Jeong J.-H."/>
            <person name="Song I."/>
            <person name="Kim S."/>
            <person name="Choi T."/>
            <person name="Kim D."/>
            <person name="Ryu S."/>
            <person name="Kim W."/>
        </authorList>
    </citation>
    <scope>NUCLEOTIDE SEQUENCE [LARGE SCALE GENOMIC DNA]</scope>
    <source>
        <tissue evidence="1">Muscle</tissue>
    </source>
</reference>
<dbReference type="EMBL" id="VSRR010003666">
    <property type="protein sequence ID" value="MPC37033.1"/>
    <property type="molecule type" value="Genomic_DNA"/>
</dbReference>
<keyword evidence="2" id="KW-1185">Reference proteome</keyword>
<organism evidence="1 2">
    <name type="scientific">Portunus trituberculatus</name>
    <name type="common">Swimming crab</name>
    <name type="synonym">Neptunus trituberculatus</name>
    <dbReference type="NCBI Taxonomy" id="210409"/>
    <lineage>
        <taxon>Eukaryota</taxon>
        <taxon>Metazoa</taxon>
        <taxon>Ecdysozoa</taxon>
        <taxon>Arthropoda</taxon>
        <taxon>Crustacea</taxon>
        <taxon>Multicrustacea</taxon>
        <taxon>Malacostraca</taxon>
        <taxon>Eumalacostraca</taxon>
        <taxon>Eucarida</taxon>
        <taxon>Decapoda</taxon>
        <taxon>Pleocyemata</taxon>
        <taxon>Brachyura</taxon>
        <taxon>Eubrachyura</taxon>
        <taxon>Portunoidea</taxon>
        <taxon>Portunidae</taxon>
        <taxon>Portuninae</taxon>
        <taxon>Portunus</taxon>
    </lineage>
</organism>
<proteinExistence type="predicted"/>
<evidence type="ECO:0000313" key="1">
    <source>
        <dbReference type="EMBL" id="MPC37033.1"/>
    </source>
</evidence>
<name>A0A5B7EVY0_PORTR</name>
<evidence type="ECO:0000313" key="2">
    <source>
        <dbReference type="Proteomes" id="UP000324222"/>
    </source>
</evidence>
<accession>A0A5B7EVY0</accession>
<gene>
    <name evidence="1" type="ORF">E2C01_030505</name>
</gene>
<dbReference type="Proteomes" id="UP000324222">
    <property type="component" value="Unassembled WGS sequence"/>
</dbReference>
<sequence>MSLFKYSEDTKRTAHTLEIIRGEKRDRKEKTGDRDNEKGHVRKCLFIIKKCSRPTKILLCLNNSLESFRRVSQRRFLSVSMVLQEESRYVRGGEYE</sequence>
<comment type="caution">
    <text evidence="1">The sequence shown here is derived from an EMBL/GenBank/DDBJ whole genome shotgun (WGS) entry which is preliminary data.</text>
</comment>